<keyword evidence="6 13" id="KW-0812">Transmembrane</keyword>
<dbReference type="SUPFAM" id="SSF81342">
    <property type="entry name" value="Transmembrane di-heme cytochromes"/>
    <property type="match status" value="1"/>
</dbReference>
<evidence type="ECO:0000256" key="7">
    <source>
        <dbReference type="ARBA" id="ARBA00022723"/>
    </source>
</evidence>
<dbReference type="InterPro" id="IPR011577">
    <property type="entry name" value="Cyt_b561_bac/Ni-Hgenase"/>
</dbReference>
<dbReference type="GO" id="GO:0005886">
    <property type="term" value="C:plasma membrane"/>
    <property type="evidence" value="ECO:0007669"/>
    <property type="project" value="UniProtKB-SubCell"/>
</dbReference>
<sequence length="179" mass="19794">MTYAGVNRLLHWLMAALILGLLTLGYYMTYVADYGLYHLHKSVAVVVALLLLPRLVLRWFKPWQSTVKGKGAKAVHGFHWLLLVLLVIMVVSGAAYSGFGGYGIALFDWPLLAQNIDAQQQVVAHSAALSDWGLAVHIYCAWALCFTLAIHALAALKHHFIDRDGTLIRMLVGEKGARL</sequence>
<evidence type="ECO:0000256" key="12">
    <source>
        <dbReference type="ARBA" id="ARBA00037975"/>
    </source>
</evidence>
<dbReference type="GO" id="GO:0009055">
    <property type="term" value="F:electron transfer activity"/>
    <property type="evidence" value="ECO:0007669"/>
    <property type="project" value="InterPro"/>
</dbReference>
<name>A0A0F4Q2Z2_9GAMM</name>
<evidence type="ECO:0000256" key="2">
    <source>
        <dbReference type="ARBA" id="ARBA00004651"/>
    </source>
</evidence>
<proteinExistence type="inferred from homology"/>
<feature type="transmembrane region" description="Helical" evidence="13">
    <location>
        <begin position="38"/>
        <end position="57"/>
    </location>
</feature>
<dbReference type="AlphaFoldDB" id="A0A0F4Q2Z2"/>
<dbReference type="Gene3D" id="1.20.950.20">
    <property type="entry name" value="Transmembrane di-heme cytochromes, Chain C"/>
    <property type="match status" value="1"/>
</dbReference>
<dbReference type="GeneID" id="58229702"/>
<keyword evidence="4" id="KW-1003">Cell membrane</keyword>
<keyword evidence="8" id="KW-0249">Electron transport</keyword>
<dbReference type="GO" id="GO:0046872">
    <property type="term" value="F:metal ion binding"/>
    <property type="evidence" value="ECO:0007669"/>
    <property type="project" value="UniProtKB-KW"/>
</dbReference>
<dbReference type="RefSeq" id="WP_045978243.1">
    <property type="nucleotide sequence ID" value="NZ_JXXY01000001.1"/>
</dbReference>
<dbReference type="Pfam" id="PF01292">
    <property type="entry name" value="Ni_hydr_CYTB"/>
    <property type="match status" value="1"/>
</dbReference>
<comment type="subcellular location">
    <subcellularLocation>
        <location evidence="2">Cell membrane</location>
        <topology evidence="2">Multi-pass membrane protein</topology>
    </subcellularLocation>
</comment>
<dbReference type="PANTHER" id="PTHR30529:SF7">
    <property type="entry name" value="CYTOCHROME B561 BACTERIAL_NI-HYDROGENASE DOMAIN-CONTAINING PROTEIN"/>
    <property type="match status" value="1"/>
</dbReference>
<evidence type="ECO:0000256" key="8">
    <source>
        <dbReference type="ARBA" id="ARBA00022982"/>
    </source>
</evidence>
<dbReference type="GO" id="GO:0020037">
    <property type="term" value="F:heme binding"/>
    <property type="evidence" value="ECO:0007669"/>
    <property type="project" value="TreeGrafter"/>
</dbReference>
<feature type="transmembrane region" description="Helical" evidence="13">
    <location>
        <begin position="78"/>
        <end position="99"/>
    </location>
</feature>
<feature type="domain" description="Cytochrome b561 bacterial/Ni-hydrogenase" evidence="14">
    <location>
        <begin position="3"/>
        <end position="171"/>
    </location>
</feature>
<dbReference type="InterPro" id="IPR052168">
    <property type="entry name" value="Cytochrome_b561_oxidase"/>
</dbReference>
<keyword evidence="7" id="KW-0479">Metal-binding</keyword>
<keyword evidence="11 13" id="KW-0472">Membrane</keyword>
<reference evidence="15 16" key="1">
    <citation type="journal article" date="2015" name="BMC Genomics">
        <title>Genome mining reveals unlocked bioactive potential of marine Gram-negative bacteria.</title>
        <authorList>
            <person name="Machado H."/>
            <person name="Sonnenschein E.C."/>
            <person name="Melchiorsen J."/>
            <person name="Gram L."/>
        </authorList>
    </citation>
    <scope>NUCLEOTIDE SEQUENCE [LARGE SCALE GENOMIC DNA]</scope>
    <source>
        <strain evidence="15 16">S3137</strain>
    </source>
</reference>
<dbReference type="PANTHER" id="PTHR30529">
    <property type="entry name" value="CYTOCHROME B561"/>
    <property type="match status" value="1"/>
</dbReference>
<keyword evidence="10" id="KW-0408">Iron</keyword>
<evidence type="ECO:0000256" key="6">
    <source>
        <dbReference type="ARBA" id="ARBA00022692"/>
    </source>
</evidence>
<comment type="caution">
    <text evidence="15">The sequence shown here is derived from an EMBL/GenBank/DDBJ whole genome shotgun (WGS) entry which is preliminary data.</text>
</comment>
<evidence type="ECO:0000256" key="5">
    <source>
        <dbReference type="ARBA" id="ARBA00022617"/>
    </source>
</evidence>
<comment type="cofactor">
    <cofactor evidence="1">
        <name>heme b</name>
        <dbReference type="ChEBI" id="CHEBI:60344"/>
    </cofactor>
</comment>
<evidence type="ECO:0000259" key="14">
    <source>
        <dbReference type="Pfam" id="PF01292"/>
    </source>
</evidence>
<dbReference type="InterPro" id="IPR016174">
    <property type="entry name" value="Di-haem_cyt_TM"/>
</dbReference>
<dbReference type="Proteomes" id="UP000033664">
    <property type="component" value="Unassembled WGS sequence"/>
</dbReference>
<feature type="transmembrane region" description="Helical" evidence="13">
    <location>
        <begin position="136"/>
        <end position="156"/>
    </location>
</feature>
<feature type="transmembrane region" description="Helical" evidence="13">
    <location>
        <begin position="12"/>
        <end position="32"/>
    </location>
</feature>
<keyword evidence="5" id="KW-0349">Heme</keyword>
<keyword evidence="9 13" id="KW-1133">Transmembrane helix</keyword>
<evidence type="ECO:0000256" key="3">
    <source>
        <dbReference type="ARBA" id="ARBA00022448"/>
    </source>
</evidence>
<organism evidence="15 16">
    <name type="scientific">Pseudoalteromonas ruthenica</name>
    <dbReference type="NCBI Taxonomy" id="151081"/>
    <lineage>
        <taxon>Bacteria</taxon>
        <taxon>Pseudomonadati</taxon>
        <taxon>Pseudomonadota</taxon>
        <taxon>Gammaproteobacteria</taxon>
        <taxon>Alteromonadales</taxon>
        <taxon>Pseudoalteromonadaceae</taxon>
        <taxon>Pseudoalteromonas</taxon>
    </lineage>
</organism>
<accession>A0A0F4Q2Z2</accession>
<dbReference type="PATRIC" id="fig|151081.8.peg.324"/>
<protein>
    <recommendedName>
        <fullName evidence="14">Cytochrome b561 bacterial/Ni-hydrogenase domain-containing protein</fullName>
    </recommendedName>
</protein>
<keyword evidence="3" id="KW-0813">Transport</keyword>
<evidence type="ECO:0000256" key="1">
    <source>
        <dbReference type="ARBA" id="ARBA00001970"/>
    </source>
</evidence>
<dbReference type="EMBL" id="JXXZ01000012">
    <property type="protein sequence ID" value="KJY97508.1"/>
    <property type="molecule type" value="Genomic_DNA"/>
</dbReference>
<evidence type="ECO:0000256" key="11">
    <source>
        <dbReference type="ARBA" id="ARBA00023136"/>
    </source>
</evidence>
<dbReference type="GO" id="GO:0022904">
    <property type="term" value="P:respiratory electron transport chain"/>
    <property type="evidence" value="ECO:0007669"/>
    <property type="project" value="InterPro"/>
</dbReference>
<evidence type="ECO:0000313" key="16">
    <source>
        <dbReference type="Proteomes" id="UP000033664"/>
    </source>
</evidence>
<comment type="similarity">
    <text evidence="12">Belongs to the cytochrome b561 family.</text>
</comment>
<evidence type="ECO:0000256" key="13">
    <source>
        <dbReference type="SAM" id="Phobius"/>
    </source>
</evidence>
<evidence type="ECO:0000256" key="10">
    <source>
        <dbReference type="ARBA" id="ARBA00023004"/>
    </source>
</evidence>
<evidence type="ECO:0000256" key="4">
    <source>
        <dbReference type="ARBA" id="ARBA00022475"/>
    </source>
</evidence>
<evidence type="ECO:0000256" key="9">
    <source>
        <dbReference type="ARBA" id="ARBA00022989"/>
    </source>
</evidence>
<dbReference type="eggNOG" id="COG3038">
    <property type="taxonomic scope" value="Bacteria"/>
</dbReference>
<evidence type="ECO:0000313" key="15">
    <source>
        <dbReference type="EMBL" id="KJY97508.1"/>
    </source>
</evidence>
<gene>
    <name evidence="15" type="ORF">TW72_14475</name>
</gene>
<keyword evidence="16" id="KW-1185">Reference proteome</keyword>